<accession>A0AAV6VRY4</accession>
<dbReference type="AlphaFoldDB" id="A0AAV6VRY4"/>
<gene>
    <name evidence="2" type="ORF">JTE90_026442</name>
</gene>
<protein>
    <submittedName>
        <fullName evidence="2">Uncharacterized protein</fullName>
    </submittedName>
</protein>
<dbReference type="EMBL" id="JAFNEN010000038">
    <property type="protein sequence ID" value="KAG8198541.1"/>
    <property type="molecule type" value="Genomic_DNA"/>
</dbReference>
<name>A0AAV6VRY4_9ARAC</name>
<organism evidence="2 3">
    <name type="scientific">Oedothorax gibbosus</name>
    <dbReference type="NCBI Taxonomy" id="931172"/>
    <lineage>
        <taxon>Eukaryota</taxon>
        <taxon>Metazoa</taxon>
        <taxon>Ecdysozoa</taxon>
        <taxon>Arthropoda</taxon>
        <taxon>Chelicerata</taxon>
        <taxon>Arachnida</taxon>
        <taxon>Araneae</taxon>
        <taxon>Araneomorphae</taxon>
        <taxon>Entelegynae</taxon>
        <taxon>Araneoidea</taxon>
        <taxon>Linyphiidae</taxon>
        <taxon>Erigoninae</taxon>
        <taxon>Oedothorax</taxon>
    </lineage>
</organism>
<keyword evidence="3" id="KW-1185">Reference proteome</keyword>
<comment type="caution">
    <text evidence="2">The sequence shown here is derived from an EMBL/GenBank/DDBJ whole genome shotgun (WGS) entry which is preliminary data.</text>
</comment>
<dbReference type="Proteomes" id="UP000827092">
    <property type="component" value="Unassembled WGS sequence"/>
</dbReference>
<feature type="region of interest" description="Disordered" evidence="1">
    <location>
        <begin position="44"/>
        <end position="111"/>
    </location>
</feature>
<evidence type="ECO:0000256" key="1">
    <source>
        <dbReference type="SAM" id="MobiDB-lite"/>
    </source>
</evidence>
<evidence type="ECO:0000313" key="2">
    <source>
        <dbReference type="EMBL" id="KAG8198541.1"/>
    </source>
</evidence>
<sequence>MDAISLNPHDRATSALLVTIDSVKMATRKKILTQDEILQILNENNSELSGFSDDDGDDQTFEPRMLEGQSSSDDEENDQSIILDRPSTSRSPDPSPQSSIPTQDSTKVKMNKKEKKTYKCVVKKYTPVPHPGPLDFTQLPSRGCFEGKQIRVTKVISTVKERRIDIDLEDKELPWTVKGSVRQITKSMACLDSFTHWFNRPLKAYAAQLRK</sequence>
<evidence type="ECO:0000313" key="3">
    <source>
        <dbReference type="Proteomes" id="UP000827092"/>
    </source>
</evidence>
<proteinExistence type="predicted"/>
<reference evidence="2 3" key="1">
    <citation type="journal article" date="2022" name="Nat. Ecol. Evol.">
        <title>A masculinizing supergene underlies an exaggerated male reproductive morph in a spider.</title>
        <authorList>
            <person name="Hendrickx F."/>
            <person name="De Corte Z."/>
            <person name="Sonet G."/>
            <person name="Van Belleghem S.M."/>
            <person name="Kostlbacher S."/>
            <person name="Vangestel C."/>
        </authorList>
    </citation>
    <scope>NUCLEOTIDE SEQUENCE [LARGE SCALE GENOMIC DNA]</scope>
    <source>
        <strain evidence="2">W744_W776</strain>
    </source>
</reference>
<feature type="compositionally biased region" description="Low complexity" evidence="1">
    <location>
        <begin position="84"/>
        <end position="105"/>
    </location>
</feature>